<dbReference type="Pfam" id="PF06904">
    <property type="entry name" value="Extensin-like_C"/>
    <property type="match status" value="1"/>
</dbReference>
<accession>A0A238J8V4</accession>
<evidence type="ECO:0000313" key="2">
    <source>
        <dbReference type="EMBL" id="SMX26382.1"/>
    </source>
</evidence>
<dbReference type="RefSeq" id="WP_099242184.1">
    <property type="nucleotide sequence ID" value="NZ_FXXP01000001.1"/>
</dbReference>
<dbReference type="AlphaFoldDB" id="A0A238J8V4"/>
<sequence>MKTWVLVGLLTVALAACGGSDRREARSNDSDLDGVRGFLNRAFDRDDPGNAGGGLCGDGDLQGEVVGTVPGRIPACGIENAIRLQSVAGVELSQGALMTCETAKALKTWVNSGVRPAVGRRGGGVARLQVAAHYVCRTRNHQPGAKISEHGRGKAIDISAIHLEDGSEISVLDDWGRGKNGKALRQMHKAACGPFGTVLGPESDRWHKDHFHFDVARYGSGSYCR</sequence>
<reference evidence="3" key="1">
    <citation type="submission" date="2017-05" db="EMBL/GenBank/DDBJ databases">
        <authorList>
            <person name="Rodrigo-Torres L."/>
            <person name="Arahal R. D."/>
            <person name="Lucena T."/>
        </authorList>
    </citation>
    <scope>NUCLEOTIDE SEQUENCE [LARGE SCALE GENOMIC DNA]</scope>
    <source>
        <strain evidence="3">CECT 8649</strain>
    </source>
</reference>
<protein>
    <recommendedName>
        <fullName evidence="1">Extensin-like C-terminal domain-containing protein</fullName>
    </recommendedName>
</protein>
<dbReference type="OrthoDB" id="9809788at2"/>
<dbReference type="PROSITE" id="PS51257">
    <property type="entry name" value="PROKAR_LIPOPROTEIN"/>
    <property type="match status" value="1"/>
</dbReference>
<gene>
    <name evidence="2" type="ORF">TRP8649_00457</name>
</gene>
<dbReference type="InterPro" id="IPR009683">
    <property type="entry name" value="Extensin-like_C"/>
</dbReference>
<dbReference type="Proteomes" id="UP000225972">
    <property type="component" value="Unassembled WGS sequence"/>
</dbReference>
<organism evidence="2 3">
    <name type="scientific">Pelagimonas phthalicica</name>
    <dbReference type="NCBI Taxonomy" id="1037362"/>
    <lineage>
        <taxon>Bacteria</taxon>
        <taxon>Pseudomonadati</taxon>
        <taxon>Pseudomonadota</taxon>
        <taxon>Alphaproteobacteria</taxon>
        <taxon>Rhodobacterales</taxon>
        <taxon>Roseobacteraceae</taxon>
        <taxon>Pelagimonas</taxon>
    </lineage>
</organism>
<feature type="domain" description="Extensin-like C-terminal" evidence="1">
    <location>
        <begin position="74"/>
        <end position="225"/>
    </location>
</feature>
<proteinExistence type="predicted"/>
<name>A0A238J8V4_9RHOB</name>
<evidence type="ECO:0000313" key="3">
    <source>
        <dbReference type="Proteomes" id="UP000225972"/>
    </source>
</evidence>
<evidence type="ECO:0000259" key="1">
    <source>
        <dbReference type="Pfam" id="PF06904"/>
    </source>
</evidence>
<dbReference type="EMBL" id="FXXP01000001">
    <property type="protein sequence ID" value="SMX26382.1"/>
    <property type="molecule type" value="Genomic_DNA"/>
</dbReference>
<keyword evidence="3" id="KW-1185">Reference proteome</keyword>